<evidence type="ECO:0000313" key="2">
    <source>
        <dbReference type="Proteomes" id="UP000789901"/>
    </source>
</evidence>
<dbReference type="Proteomes" id="UP000789901">
    <property type="component" value="Unassembled WGS sequence"/>
</dbReference>
<protein>
    <submittedName>
        <fullName evidence="1">3005_t:CDS:1</fullName>
    </submittedName>
</protein>
<keyword evidence="2" id="KW-1185">Reference proteome</keyword>
<dbReference type="EMBL" id="CAJVQB010007781">
    <property type="protein sequence ID" value="CAG8708997.1"/>
    <property type="molecule type" value="Genomic_DNA"/>
</dbReference>
<gene>
    <name evidence="1" type="ORF">GMARGA_LOCUS12622</name>
</gene>
<evidence type="ECO:0000313" key="1">
    <source>
        <dbReference type="EMBL" id="CAG8708997.1"/>
    </source>
</evidence>
<sequence length="82" mass="8839">MSWVGSSDVSNLTLNPFSFACDGCVDLPVDLGANFYFGFAGIVTNITSNVVRIANFWDGYSLLVICHAIPGSLKRAIVYGFL</sequence>
<reference evidence="1 2" key="1">
    <citation type="submission" date="2021-06" db="EMBL/GenBank/DDBJ databases">
        <authorList>
            <person name="Kallberg Y."/>
            <person name="Tangrot J."/>
            <person name="Rosling A."/>
        </authorList>
    </citation>
    <scope>NUCLEOTIDE SEQUENCE [LARGE SCALE GENOMIC DNA]</scope>
    <source>
        <strain evidence="1 2">120-4 pot B 10/14</strain>
    </source>
</reference>
<organism evidence="1 2">
    <name type="scientific">Gigaspora margarita</name>
    <dbReference type="NCBI Taxonomy" id="4874"/>
    <lineage>
        <taxon>Eukaryota</taxon>
        <taxon>Fungi</taxon>
        <taxon>Fungi incertae sedis</taxon>
        <taxon>Mucoromycota</taxon>
        <taxon>Glomeromycotina</taxon>
        <taxon>Glomeromycetes</taxon>
        <taxon>Diversisporales</taxon>
        <taxon>Gigasporaceae</taxon>
        <taxon>Gigaspora</taxon>
    </lineage>
</organism>
<accession>A0ABN7UZP2</accession>
<proteinExistence type="predicted"/>
<name>A0ABN7UZP2_GIGMA</name>
<comment type="caution">
    <text evidence="1">The sequence shown here is derived from an EMBL/GenBank/DDBJ whole genome shotgun (WGS) entry which is preliminary data.</text>
</comment>